<dbReference type="SUPFAM" id="SSF53686">
    <property type="entry name" value="Tryptophan synthase beta subunit-like PLP-dependent enzymes"/>
    <property type="match status" value="1"/>
</dbReference>
<evidence type="ECO:0000313" key="2">
    <source>
        <dbReference type="Proteomes" id="UP001348641"/>
    </source>
</evidence>
<name>A0ABU7L2E0_9ACTN</name>
<reference evidence="1 2" key="1">
    <citation type="submission" date="2023-07" db="EMBL/GenBank/DDBJ databases">
        <authorList>
            <person name="Girao M."/>
            <person name="Carvalho M.F."/>
        </authorList>
    </citation>
    <scope>NUCLEOTIDE SEQUENCE [LARGE SCALE GENOMIC DNA]</scope>
    <source>
        <strain evidence="1 2">66/93</strain>
    </source>
</reference>
<organism evidence="1 2">
    <name type="scientific">Nocardiopsis tropica</name>
    <dbReference type="NCBI Taxonomy" id="109330"/>
    <lineage>
        <taxon>Bacteria</taxon>
        <taxon>Bacillati</taxon>
        <taxon>Actinomycetota</taxon>
        <taxon>Actinomycetes</taxon>
        <taxon>Streptosporangiales</taxon>
        <taxon>Nocardiopsidaceae</taxon>
        <taxon>Nocardiopsis</taxon>
    </lineage>
</organism>
<proteinExistence type="predicted"/>
<evidence type="ECO:0000313" key="1">
    <source>
        <dbReference type="EMBL" id="MEE2055721.1"/>
    </source>
</evidence>
<dbReference type="InterPro" id="IPR036052">
    <property type="entry name" value="TrpB-like_PALP_sf"/>
</dbReference>
<accession>A0ABU7L2E0</accession>
<dbReference type="Gene3D" id="3.40.50.1100">
    <property type="match status" value="1"/>
</dbReference>
<comment type="caution">
    <text evidence="1">The sequence shown here is derived from an EMBL/GenBank/DDBJ whole genome shotgun (WGS) entry which is preliminary data.</text>
</comment>
<dbReference type="Proteomes" id="UP001348641">
    <property type="component" value="Unassembled WGS sequence"/>
</dbReference>
<sequence length="105" mass="11512">GSVDLLRRLAVFAGLSTGAAHLAARWEARRSPGRRIVFLAPDTGHRYVESVFARHSEAAAIEDLAPREVLDPDDLELPWSRMEWKGAAPPSRAVHTDDLVTSLEG</sequence>
<protein>
    <submittedName>
        <fullName evidence="1">Cysteine synthase</fullName>
    </submittedName>
</protein>
<dbReference type="EMBL" id="JAUUCC010000215">
    <property type="protein sequence ID" value="MEE2055721.1"/>
    <property type="molecule type" value="Genomic_DNA"/>
</dbReference>
<feature type="non-terminal residue" evidence="1">
    <location>
        <position position="1"/>
    </location>
</feature>
<gene>
    <name evidence="1" type="ORF">Q8A49_35000</name>
</gene>